<dbReference type="Pfam" id="PF00293">
    <property type="entry name" value="NUDIX"/>
    <property type="match status" value="1"/>
</dbReference>
<evidence type="ECO:0000313" key="4">
    <source>
        <dbReference type="EMBL" id="AOO83612.1"/>
    </source>
</evidence>
<dbReference type="CDD" id="cd04680">
    <property type="entry name" value="NUDIX_Hydrolase"/>
    <property type="match status" value="1"/>
</dbReference>
<proteinExistence type="predicted"/>
<dbReference type="KEGG" id="bvv:BHK69_27025"/>
<dbReference type="AlphaFoldDB" id="A0A1D7U8B0"/>
<keyword evidence="5" id="KW-1185">Reference proteome</keyword>
<dbReference type="InterPro" id="IPR000086">
    <property type="entry name" value="NUDIX_hydrolase_dom"/>
</dbReference>
<dbReference type="SUPFAM" id="SSF55811">
    <property type="entry name" value="Nudix"/>
    <property type="match status" value="1"/>
</dbReference>
<protein>
    <recommendedName>
        <fullName evidence="3">Nudix hydrolase domain-containing protein</fullName>
    </recommendedName>
</protein>
<keyword evidence="2" id="KW-0378">Hydrolase</keyword>
<evidence type="ECO:0000256" key="2">
    <source>
        <dbReference type="ARBA" id="ARBA00022801"/>
    </source>
</evidence>
<reference evidence="4 5" key="1">
    <citation type="journal article" date="2015" name="Antonie Van Leeuwenhoek">
        <title>Bosea vaviloviae sp. nov., a new species of slow-growing rhizobia isolated from nodules of the relict species Vavilovia formosa (Stev.) Fed.</title>
        <authorList>
            <person name="Safronova V.I."/>
            <person name="Kuznetsova I.G."/>
            <person name="Sazanova A.L."/>
            <person name="Kimeklis A.K."/>
            <person name="Belimov A.A."/>
            <person name="Andronov E.E."/>
            <person name="Pinaev A.G."/>
            <person name="Chizhevskaya E.P."/>
            <person name="Pukhaev A.R."/>
            <person name="Popov K.P."/>
            <person name="Willems A."/>
            <person name="Tikhonovich I.A."/>
        </authorList>
    </citation>
    <scope>NUCLEOTIDE SEQUENCE [LARGE SCALE GENOMIC DNA]</scope>
    <source>
        <strain evidence="4 5">Vaf18</strain>
    </source>
</reference>
<feature type="domain" description="Nudix hydrolase" evidence="3">
    <location>
        <begin position="37"/>
        <end position="162"/>
    </location>
</feature>
<gene>
    <name evidence="4" type="ORF">BHK69_27025</name>
</gene>
<name>A0A1D7U8B0_9HYPH</name>
<sequence length="170" mass="18609">MTVDGDHPAALKSDSGPNRAQRALFRVAHLYFRLVRGMTLGVRAAVLDGEGRVFLVRHTYTPGWHLPGGGVEVGETLEEALAKELREEASIRVTGPVVLHGVLFNRPLSRRDHVAVYVVREFAVDGVKRPDREIAEAGFFPLDALPEGTTPATRRRLDEIAAGARAPAVW</sequence>
<accession>A0A1D7U8B0</accession>
<dbReference type="PROSITE" id="PS51462">
    <property type="entry name" value="NUDIX"/>
    <property type="match status" value="1"/>
</dbReference>
<dbReference type="Gene3D" id="3.90.79.10">
    <property type="entry name" value="Nucleoside Triphosphate Pyrophosphohydrolase"/>
    <property type="match status" value="1"/>
</dbReference>
<dbReference type="PRINTS" id="PR00502">
    <property type="entry name" value="NUDIXFAMILY"/>
</dbReference>
<dbReference type="RefSeq" id="WP_069692812.1">
    <property type="nucleotide sequence ID" value="NZ_CP017147.1"/>
</dbReference>
<organism evidence="4 5">
    <name type="scientific">Bosea vaviloviae</name>
    <dbReference type="NCBI Taxonomy" id="1526658"/>
    <lineage>
        <taxon>Bacteria</taxon>
        <taxon>Pseudomonadati</taxon>
        <taxon>Pseudomonadota</taxon>
        <taxon>Alphaproteobacteria</taxon>
        <taxon>Hyphomicrobiales</taxon>
        <taxon>Boseaceae</taxon>
        <taxon>Bosea</taxon>
    </lineage>
</organism>
<evidence type="ECO:0000259" key="3">
    <source>
        <dbReference type="PROSITE" id="PS51462"/>
    </source>
</evidence>
<dbReference type="OrthoDB" id="9800065at2"/>
<dbReference type="PANTHER" id="PTHR43046">
    <property type="entry name" value="GDP-MANNOSE MANNOSYL HYDROLASE"/>
    <property type="match status" value="1"/>
</dbReference>
<evidence type="ECO:0000313" key="5">
    <source>
        <dbReference type="Proteomes" id="UP000094969"/>
    </source>
</evidence>
<comment type="cofactor">
    <cofactor evidence="1">
        <name>Mg(2+)</name>
        <dbReference type="ChEBI" id="CHEBI:18420"/>
    </cofactor>
</comment>
<dbReference type="GO" id="GO:0016787">
    <property type="term" value="F:hydrolase activity"/>
    <property type="evidence" value="ECO:0007669"/>
    <property type="project" value="UniProtKB-KW"/>
</dbReference>
<dbReference type="Proteomes" id="UP000094969">
    <property type="component" value="Chromosome"/>
</dbReference>
<dbReference type="PANTHER" id="PTHR43046:SF16">
    <property type="entry name" value="ADP-RIBOSE PYROPHOSPHATASE YJHB-RELATED"/>
    <property type="match status" value="1"/>
</dbReference>
<evidence type="ECO:0000256" key="1">
    <source>
        <dbReference type="ARBA" id="ARBA00001946"/>
    </source>
</evidence>
<dbReference type="STRING" id="1526658.BHK69_27025"/>
<dbReference type="EMBL" id="CP017147">
    <property type="protein sequence ID" value="AOO83612.1"/>
    <property type="molecule type" value="Genomic_DNA"/>
</dbReference>
<dbReference type="InterPro" id="IPR020476">
    <property type="entry name" value="Nudix_hydrolase"/>
</dbReference>
<dbReference type="InterPro" id="IPR015797">
    <property type="entry name" value="NUDIX_hydrolase-like_dom_sf"/>
</dbReference>